<dbReference type="Proteomes" id="UP001215598">
    <property type="component" value="Unassembled WGS sequence"/>
</dbReference>
<evidence type="ECO:0000313" key="2">
    <source>
        <dbReference type="EMBL" id="KAJ7739162.1"/>
    </source>
</evidence>
<organism evidence="2 3">
    <name type="scientific">Mycena metata</name>
    <dbReference type="NCBI Taxonomy" id="1033252"/>
    <lineage>
        <taxon>Eukaryota</taxon>
        <taxon>Fungi</taxon>
        <taxon>Dikarya</taxon>
        <taxon>Basidiomycota</taxon>
        <taxon>Agaricomycotina</taxon>
        <taxon>Agaricomycetes</taxon>
        <taxon>Agaricomycetidae</taxon>
        <taxon>Agaricales</taxon>
        <taxon>Marasmiineae</taxon>
        <taxon>Mycenaceae</taxon>
        <taxon>Mycena</taxon>
    </lineage>
</organism>
<keyword evidence="1" id="KW-0732">Signal</keyword>
<dbReference type="EMBL" id="JARKIB010000108">
    <property type="protein sequence ID" value="KAJ7739162.1"/>
    <property type="molecule type" value="Genomic_DNA"/>
</dbReference>
<keyword evidence="3" id="KW-1185">Reference proteome</keyword>
<name>A0AAD7IB68_9AGAR</name>
<accession>A0AAD7IB68</accession>
<reference evidence="2" key="1">
    <citation type="submission" date="2023-03" db="EMBL/GenBank/DDBJ databases">
        <title>Massive genome expansion in bonnet fungi (Mycena s.s.) driven by repeated elements and novel gene families across ecological guilds.</title>
        <authorList>
            <consortium name="Lawrence Berkeley National Laboratory"/>
            <person name="Harder C.B."/>
            <person name="Miyauchi S."/>
            <person name="Viragh M."/>
            <person name="Kuo A."/>
            <person name="Thoen E."/>
            <person name="Andreopoulos B."/>
            <person name="Lu D."/>
            <person name="Skrede I."/>
            <person name="Drula E."/>
            <person name="Henrissat B."/>
            <person name="Morin E."/>
            <person name="Kohler A."/>
            <person name="Barry K."/>
            <person name="LaButti K."/>
            <person name="Morin E."/>
            <person name="Salamov A."/>
            <person name="Lipzen A."/>
            <person name="Mereny Z."/>
            <person name="Hegedus B."/>
            <person name="Baldrian P."/>
            <person name="Stursova M."/>
            <person name="Weitz H."/>
            <person name="Taylor A."/>
            <person name="Grigoriev I.V."/>
            <person name="Nagy L.G."/>
            <person name="Martin F."/>
            <person name="Kauserud H."/>
        </authorList>
    </citation>
    <scope>NUCLEOTIDE SEQUENCE</scope>
    <source>
        <strain evidence="2">CBHHK182m</strain>
    </source>
</reference>
<dbReference type="AlphaFoldDB" id="A0AAD7IB68"/>
<protein>
    <recommendedName>
        <fullName evidence="4">Secreted protein</fullName>
    </recommendedName>
</protein>
<evidence type="ECO:0000256" key="1">
    <source>
        <dbReference type="SAM" id="SignalP"/>
    </source>
</evidence>
<sequence>MSLTGRLIALVPLVLDPIANAVDQSDQGNCPPMITPFRVEDQLVPSVAREGARREGWMRSVLFVAHIDAKEHVIALGDVRSLGRTPSGTPASTLAKFRSFGQDSQLHCCWVHSCAEELEDKSKTQFHRK</sequence>
<comment type="caution">
    <text evidence="2">The sequence shown here is derived from an EMBL/GenBank/DDBJ whole genome shotgun (WGS) entry which is preliminary data.</text>
</comment>
<feature type="chain" id="PRO_5042181221" description="Secreted protein" evidence="1">
    <location>
        <begin position="22"/>
        <end position="129"/>
    </location>
</feature>
<gene>
    <name evidence="2" type="ORF">B0H16DRAFT_1465419</name>
</gene>
<feature type="signal peptide" evidence="1">
    <location>
        <begin position="1"/>
        <end position="21"/>
    </location>
</feature>
<evidence type="ECO:0000313" key="3">
    <source>
        <dbReference type="Proteomes" id="UP001215598"/>
    </source>
</evidence>
<evidence type="ECO:0008006" key="4">
    <source>
        <dbReference type="Google" id="ProtNLM"/>
    </source>
</evidence>
<proteinExistence type="predicted"/>